<dbReference type="OrthoDB" id="2157866at2759"/>
<dbReference type="InterPro" id="IPR051707">
    <property type="entry name" value="PI-Interact_SigTrans_Reg"/>
</dbReference>
<feature type="region of interest" description="Disordered" evidence="1">
    <location>
        <begin position="467"/>
        <end position="494"/>
    </location>
</feature>
<organism evidence="3 4">
    <name type="scientific">Hesseltinella vesiculosa</name>
    <dbReference type="NCBI Taxonomy" id="101127"/>
    <lineage>
        <taxon>Eukaryota</taxon>
        <taxon>Fungi</taxon>
        <taxon>Fungi incertae sedis</taxon>
        <taxon>Mucoromycota</taxon>
        <taxon>Mucoromycotina</taxon>
        <taxon>Mucoromycetes</taxon>
        <taxon>Mucorales</taxon>
        <taxon>Cunninghamellaceae</taxon>
        <taxon>Hesseltinella</taxon>
    </lineage>
</organism>
<dbReference type="STRING" id="101127.A0A1X2GIW3"/>
<keyword evidence="4" id="KW-1185">Reference proteome</keyword>
<proteinExistence type="predicted"/>
<feature type="compositionally biased region" description="Low complexity" evidence="1">
    <location>
        <begin position="473"/>
        <end position="485"/>
    </location>
</feature>
<dbReference type="PROSITE" id="PS50003">
    <property type="entry name" value="PH_DOMAIN"/>
    <property type="match status" value="2"/>
</dbReference>
<dbReference type="PANTHER" id="PTHR14336:SF8">
    <property type="entry name" value="PROTEIN OPY1"/>
    <property type="match status" value="1"/>
</dbReference>
<feature type="compositionally biased region" description="Polar residues" evidence="1">
    <location>
        <begin position="1"/>
        <end position="13"/>
    </location>
</feature>
<comment type="caution">
    <text evidence="3">The sequence shown here is derived from an EMBL/GenBank/DDBJ whole genome shotgun (WGS) entry which is preliminary data.</text>
</comment>
<feature type="domain" description="PH" evidence="2">
    <location>
        <begin position="368"/>
        <end position="464"/>
    </location>
</feature>
<feature type="region of interest" description="Disordered" evidence="1">
    <location>
        <begin position="199"/>
        <end position="356"/>
    </location>
</feature>
<evidence type="ECO:0000313" key="4">
    <source>
        <dbReference type="Proteomes" id="UP000242146"/>
    </source>
</evidence>
<sequence length="547" mass="61040">MSTTSPATKTQPISILKPSLRSPQAGPSVPKTAHIMLSEDEEEDDPRYGASDGEDEDPASMPTDQALELLQTEKVCHAGYLLKKGEKRRTWKKRWFVLRTTKLAMYKDKKEYKLLRIIDLHDVHSVVQVTSKNKYRHVFAIITPKRMYYVQADDQRTMNGWFDAIERTKQELRLYDADDDESSAHRDQEFAKDLVSSYKSNASSSSNPLYSQLPSQSTPSASQHQRRGSAPHLDGRRPSASNLPVDSSSTSPPQVPPILVPAPAMTKLASTSPITKHPKPSSPRIQIPSLDSSPQSSSPSSSHHHPPHQVTFSSSLSEYTTGQIYPVSPTFDPAQSHLSDGLASSEDDEEYSATNSVIDLKKEEDRNRVLVEGYLLKLGRNKGWQKRWFVLRTDTLAYYENNKEYSPHRIIPLTHIIDSLEIDAISKSKQYCFKIIIPKRNYVLCASTESDMESWLDALSVATRRLKKDPKAAAEPTTSPTSPTAGDKHLKHHIHHQAMRLERIPEMSKLPESLRRLSLESFENTSHISGVSGAGGVGGAGGALGRR</sequence>
<feature type="compositionally biased region" description="Polar residues" evidence="1">
    <location>
        <begin position="239"/>
        <end position="251"/>
    </location>
</feature>
<dbReference type="SMART" id="SM00233">
    <property type="entry name" value="PH"/>
    <property type="match status" value="2"/>
</dbReference>
<feature type="compositionally biased region" description="Low complexity" evidence="1">
    <location>
        <begin position="292"/>
        <end position="301"/>
    </location>
</feature>
<dbReference type="FunFam" id="2.30.29.30:FF:000286">
    <property type="entry name" value="PH-protein kinase domain containing protein"/>
    <property type="match status" value="2"/>
</dbReference>
<dbReference type="AlphaFoldDB" id="A0A1X2GIW3"/>
<dbReference type="InterPro" id="IPR001849">
    <property type="entry name" value="PH_domain"/>
</dbReference>
<dbReference type="SUPFAM" id="SSF50729">
    <property type="entry name" value="PH domain-like"/>
    <property type="match status" value="2"/>
</dbReference>
<feature type="compositionally biased region" description="Low complexity" evidence="1">
    <location>
        <begin position="199"/>
        <end position="217"/>
    </location>
</feature>
<gene>
    <name evidence="3" type="ORF">DM01DRAFT_1407015</name>
</gene>
<dbReference type="EMBL" id="MCGT01000012">
    <property type="protein sequence ID" value="ORX54949.1"/>
    <property type="molecule type" value="Genomic_DNA"/>
</dbReference>
<reference evidence="3 4" key="1">
    <citation type="submission" date="2016-07" db="EMBL/GenBank/DDBJ databases">
        <title>Pervasive Adenine N6-methylation of Active Genes in Fungi.</title>
        <authorList>
            <consortium name="DOE Joint Genome Institute"/>
            <person name="Mondo S.J."/>
            <person name="Dannebaum R.O."/>
            <person name="Kuo R.C."/>
            <person name="Labutti K."/>
            <person name="Haridas S."/>
            <person name="Kuo A."/>
            <person name="Salamov A."/>
            <person name="Ahrendt S.R."/>
            <person name="Lipzen A."/>
            <person name="Sullivan W."/>
            <person name="Andreopoulos W.B."/>
            <person name="Clum A."/>
            <person name="Lindquist E."/>
            <person name="Daum C."/>
            <person name="Ramamoorthy G.K."/>
            <person name="Gryganskyi A."/>
            <person name="Culley D."/>
            <person name="Magnuson J.K."/>
            <person name="James T.Y."/>
            <person name="O'Malley M.A."/>
            <person name="Stajich J.E."/>
            <person name="Spatafora J.W."/>
            <person name="Visel A."/>
            <person name="Grigoriev I.V."/>
        </authorList>
    </citation>
    <scope>NUCLEOTIDE SEQUENCE [LARGE SCALE GENOMIC DNA]</scope>
    <source>
        <strain evidence="3 4">NRRL 3301</strain>
    </source>
</reference>
<evidence type="ECO:0000313" key="3">
    <source>
        <dbReference type="EMBL" id="ORX54949.1"/>
    </source>
</evidence>
<accession>A0A1X2GIW3</accession>
<feature type="region of interest" description="Disordered" evidence="1">
    <location>
        <begin position="1"/>
        <end position="61"/>
    </location>
</feature>
<evidence type="ECO:0000256" key="1">
    <source>
        <dbReference type="SAM" id="MobiDB-lite"/>
    </source>
</evidence>
<evidence type="ECO:0000259" key="2">
    <source>
        <dbReference type="PROSITE" id="PS50003"/>
    </source>
</evidence>
<dbReference type="Gene3D" id="2.30.29.30">
    <property type="entry name" value="Pleckstrin-homology domain (PH domain)/Phosphotyrosine-binding domain (PTB)"/>
    <property type="match status" value="2"/>
</dbReference>
<dbReference type="Pfam" id="PF00169">
    <property type="entry name" value="PH"/>
    <property type="match status" value="2"/>
</dbReference>
<protein>
    <submittedName>
        <fullName evidence="3">PH domain-like protein</fullName>
    </submittedName>
</protein>
<dbReference type="Proteomes" id="UP000242146">
    <property type="component" value="Unassembled WGS sequence"/>
</dbReference>
<dbReference type="PANTHER" id="PTHR14336">
    <property type="entry name" value="TANDEM PH DOMAIN CONTAINING PROTEIN"/>
    <property type="match status" value="1"/>
</dbReference>
<name>A0A1X2GIW3_9FUNG</name>
<dbReference type="InterPro" id="IPR011993">
    <property type="entry name" value="PH-like_dom_sf"/>
</dbReference>
<feature type="compositionally biased region" description="Polar residues" evidence="1">
    <location>
        <begin position="310"/>
        <end position="323"/>
    </location>
</feature>
<feature type="domain" description="PH" evidence="2">
    <location>
        <begin position="74"/>
        <end position="170"/>
    </location>
</feature>